<gene>
    <name evidence="2" type="ORF">SMRZ_LOCUS11853</name>
</gene>
<dbReference type="EMBL" id="UZAI01006952">
    <property type="protein sequence ID" value="VDO97444.1"/>
    <property type="molecule type" value="Genomic_DNA"/>
</dbReference>
<organism evidence="2 3">
    <name type="scientific">Schistosoma margrebowiei</name>
    <dbReference type="NCBI Taxonomy" id="48269"/>
    <lineage>
        <taxon>Eukaryota</taxon>
        <taxon>Metazoa</taxon>
        <taxon>Spiralia</taxon>
        <taxon>Lophotrochozoa</taxon>
        <taxon>Platyhelminthes</taxon>
        <taxon>Trematoda</taxon>
        <taxon>Digenea</taxon>
        <taxon>Strigeidida</taxon>
        <taxon>Schistosomatoidea</taxon>
        <taxon>Schistosomatidae</taxon>
        <taxon>Schistosoma</taxon>
    </lineage>
</organism>
<evidence type="ECO:0000313" key="3">
    <source>
        <dbReference type="Proteomes" id="UP000277204"/>
    </source>
</evidence>
<evidence type="ECO:0000313" key="2">
    <source>
        <dbReference type="EMBL" id="VDO97444.1"/>
    </source>
</evidence>
<dbReference type="AlphaFoldDB" id="A0A183M729"/>
<feature type="region of interest" description="Disordered" evidence="1">
    <location>
        <begin position="1"/>
        <end position="30"/>
    </location>
</feature>
<accession>A0A183M729</accession>
<proteinExistence type="predicted"/>
<protein>
    <submittedName>
        <fullName evidence="2">Uncharacterized protein</fullName>
    </submittedName>
</protein>
<sequence length="84" mass="9356">MATRQIKSKKAAGPDNVPSETRKSDIEPAAPHLTHPWHYVVVFLSKKKARFSCKAAKTTGNKTRPESYTTIMTVGNKLKTDDEL</sequence>
<evidence type="ECO:0000256" key="1">
    <source>
        <dbReference type="SAM" id="MobiDB-lite"/>
    </source>
</evidence>
<dbReference type="Proteomes" id="UP000277204">
    <property type="component" value="Unassembled WGS sequence"/>
</dbReference>
<name>A0A183M729_9TREM</name>
<feature type="compositionally biased region" description="Basic residues" evidence="1">
    <location>
        <begin position="1"/>
        <end position="10"/>
    </location>
</feature>
<reference evidence="2 3" key="1">
    <citation type="submission" date="2018-11" db="EMBL/GenBank/DDBJ databases">
        <authorList>
            <consortium name="Pathogen Informatics"/>
        </authorList>
    </citation>
    <scope>NUCLEOTIDE SEQUENCE [LARGE SCALE GENOMIC DNA]</scope>
    <source>
        <strain evidence="2 3">Zambia</strain>
    </source>
</reference>
<keyword evidence="3" id="KW-1185">Reference proteome</keyword>